<dbReference type="AlphaFoldDB" id="A0A1M5TA99"/>
<dbReference type="PROSITE" id="PS51278">
    <property type="entry name" value="GATASE_TYPE_2"/>
    <property type="match status" value="1"/>
</dbReference>
<organism evidence="4 5">
    <name type="scientific">Bradyrhizobium erythrophlei</name>
    <dbReference type="NCBI Taxonomy" id="1437360"/>
    <lineage>
        <taxon>Bacteria</taxon>
        <taxon>Pseudomonadati</taxon>
        <taxon>Pseudomonadota</taxon>
        <taxon>Alphaproteobacteria</taxon>
        <taxon>Hyphomicrobiales</taxon>
        <taxon>Nitrobacteraceae</taxon>
        <taxon>Bradyrhizobium</taxon>
    </lineage>
</organism>
<proteinExistence type="predicted"/>
<keyword evidence="1 4" id="KW-0315">Glutamine amidotransferase</keyword>
<evidence type="ECO:0000259" key="3">
    <source>
        <dbReference type="PROSITE" id="PS51278"/>
    </source>
</evidence>
<name>A0A1M5TA99_9BRAD</name>
<dbReference type="PANTHER" id="PTHR42824:SF1">
    <property type="entry name" value="GLUTAMINE AMIDOTRANSFERASE YAFJ-RELATED"/>
    <property type="match status" value="1"/>
</dbReference>
<dbReference type="Gene3D" id="3.60.20.10">
    <property type="entry name" value="Glutamine Phosphoribosylpyrophosphate, subunit 1, domain 1"/>
    <property type="match status" value="1"/>
</dbReference>
<dbReference type="Pfam" id="PF13230">
    <property type="entry name" value="GATase_4"/>
    <property type="match status" value="1"/>
</dbReference>
<dbReference type="InterPro" id="IPR026869">
    <property type="entry name" value="EgtC-like"/>
</dbReference>
<dbReference type="Proteomes" id="UP000190675">
    <property type="component" value="Chromosome I"/>
</dbReference>
<feature type="region of interest" description="Disordered" evidence="2">
    <location>
        <begin position="266"/>
        <end position="285"/>
    </location>
</feature>
<reference evidence="4 5" key="1">
    <citation type="submission" date="2016-11" db="EMBL/GenBank/DDBJ databases">
        <authorList>
            <person name="Jaros S."/>
            <person name="Januszkiewicz K."/>
            <person name="Wedrychowicz H."/>
        </authorList>
    </citation>
    <scope>NUCLEOTIDE SEQUENCE [LARGE SCALE GENOMIC DNA]</scope>
    <source>
        <strain evidence="4 5">GAS242</strain>
    </source>
</reference>
<protein>
    <submittedName>
        <fullName evidence="4">Glutamine amidotransferases class-II</fullName>
    </submittedName>
</protein>
<dbReference type="InterPro" id="IPR029055">
    <property type="entry name" value="Ntn_hydrolases_N"/>
</dbReference>
<dbReference type="GO" id="GO:0016740">
    <property type="term" value="F:transferase activity"/>
    <property type="evidence" value="ECO:0007669"/>
    <property type="project" value="UniProtKB-KW"/>
</dbReference>
<sequence>MCVIIHRLPNIIIPSDKIESACIVNADGFGLAVADRGKIELIKELNPKGNDPERVLKLLEETKDLPILLHLRYKTVGAVNEANCHPFVVTTDADDGIDIVMCHNGTMNQFNITGNDFSDSYMFNEMLLKPLLERSLCSPDVDPEAVLDDELLQLVLNEFVPSSSIVSLLDGNGKSLHIHETSGFEHEGWWSSNNYSFNTQHRVKSVTTFPNSTTTYYGSGAMGSWEDAWDDANADQEPEAAGSADYEAMQNGNYSSVSGAKGHSGITNALPTNIPTTYDDSDTNRNAGRAEEFTKIRDTITEIRGSPCPSNSMLRLATSDRPNFATICRLNNLKEVCRLEREDITELVFFYPEATIVLIQDLLRELYIKPHLKVTKAMDDAAEFRDQEKKKGTALVVLPSVDKVLAELASGEACTHH</sequence>
<dbReference type="OrthoDB" id="9804310at2"/>
<feature type="domain" description="Glutamine amidotransferase type-2" evidence="3">
    <location>
        <begin position="1"/>
        <end position="260"/>
    </location>
</feature>
<dbReference type="InterPro" id="IPR017932">
    <property type="entry name" value="GATase_2_dom"/>
</dbReference>
<evidence type="ECO:0000313" key="5">
    <source>
        <dbReference type="Proteomes" id="UP000190675"/>
    </source>
</evidence>
<dbReference type="SUPFAM" id="SSF56235">
    <property type="entry name" value="N-terminal nucleophile aminohydrolases (Ntn hydrolases)"/>
    <property type="match status" value="1"/>
</dbReference>
<dbReference type="EMBL" id="LT670818">
    <property type="protein sequence ID" value="SHH47644.1"/>
    <property type="molecule type" value="Genomic_DNA"/>
</dbReference>
<keyword evidence="4" id="KW-0808">Transferase</keyword>
<dbReference type="PANTHER" id="PTHR42824">
    <property type="entry name" value="GLUTAMINE AMIDOTRANSFERASE"/>
    <property type="match status" value="1"/>
</dbReference>
<evidence type="ECO:0000256" key="1">
    <source>
        <dbReference type="ARBA" id="ARBA00022962"/>
    </source>
</evidence>
<evidence type="ECO:0000256" key="2">
    <source>
        <dbReference type="SAM" id="MobiDB-lite"/>
    </source>
</evidence>
<accession>A0A1M5TA99</accession>
<dbReference type="RefSeq" id="WP_079570810.1">
    <property type="nucleotide sequence ID" value="NZ_LT670818.1"/>
</dbReference>
<evidence type="ECO:0000313" key="4">
    <source>
        <dbReference type="EMBL" id="SHH47644.1"/>
    </source>
</evidence>
<feature type="compositionally biased region" description="Polar residues" evidence="2">
    <location>
        <begin position="266"/>
        <end position="278"/>
    </location>
</feature>
<gene>
    <name evidence="4" type="ORF">SAMN05444169_7643</name>
</gene>